<evidence type="ECO:0000313" key="13">
    <source>
        <dbReference type="Proteomes" id="UP000823561"/>
    </source>
</evidence>
<evidence type="ECO:0000256" key="5">
    <source>
        <dbReference type="ARBA" id="ARBA00022842"/>
    </source>
</evidence>
<proteinExistence type="predicted"/>
<keyword evidence="3" id="KW-0547">Nucleotide-binding</keyword>
<dbReference type="GO" id="GO:0016020">
    <property type="term" value="C:membrane"/>
    <property type="evidence" value="ECO:0007669"/>
    <property type="project" value="UniProtKB-SubCell"/>
</dbReference>
<evidence type="ECO:0000256" key="1">
    <source>
        <dbReference type="ARBA" id="ARBA00004141"/>
    </source>
</evidence>
<dbReference type="Pfam" id="PF00689">
    <property type="entry name" value="Cation_ATPase_C"/>
    <property type="match status" value="1"/>
</dbReference>
<evidence type="ECO:0000256" key="9">
    <source>
        <dbReference type="SAM" id="Phobius"/>
    </source>
</evidence>
<feature type="chain" id="PRO_5043495960" description="Cation-transporting P-type ATPase C-terminal domain-containing protein" evidence="10">
    <location>
        <begin position="17"/>
        <end position="109"/>
    </location>
</feature>
<dbReference type="EMBL" id="JADWDJ010000022">
    <property type="protein sequence ID" value="KAG5263225.1"/>
    <property type="molecule type" value="Genomic_DNA"/>
</dbReference>
<evidence type="ECO:0000256" key="8">
    <source>
        <dbReference type="ARBA" id="ARBA00023136"/>
    </source>
</evidence>
<evidence type="ECO:0000256" key="4">
    <source>
        <dbReference type="ARBA" id="ARBA00022840"/>
    </source>
</evidence>
<evidence type="ECO:0000256" key="10">
    <source>
        <dbReference type="SAM" id="SignalP"/>
    </source>
</evidence>
<dbReference type="FunFam" id="1.20.1110.10:FF:000065">
    <property type="entry name" value="Sarcoplasmic/endoplasmic reticulum calcium ATPase 1"/>
    <property type="match status" value="1"/>
</dbReference>
<organism evidence="12 13">
    <name type="scientific">Alosa alosa</name>
    <name type="common">allis shad</name>
    <dbReference type="NCBI Taxonomy" id="278164"/>
    <lineage>
        <taxon>Eukaryota</taxon>
        <taxon>Metazoa</taxon>
        <taxon>Chordata</taxon>
        <taxon>Craniata</taxon>
        <taxon>Vertebrata</taxon>
        <taxon>Euteleostomi</taxon>
        <taxon>Actinopterygii</taxon>
        <taxon>Neopterygii</taxon>
        <taxon>Teleostei</taxon>
        <taxon>Clupei</taxon>
        <taxon>Clupeiformes</taxon>
        <taxon>Clupeoidei</taxon>
        <taxon>Clupeidae</taxon>
        <taxon>Alosa</taxon>
    </lineage>
</organism>
<dbReference type="InterPro" id="IPR023298">
    <property type="entry name" value="ATPase_P-typ_TM_dom_sf"/>
</dbReference>
<keyword evidence="4" id="KW-0067">ATP-binding</keyword>
<dbReference type="Gene3D" id="1.20.1110.10">
    <property type="entry name" value="Calcium-transporting ATPase, transmembrane domain"/>
    <property type="match status" value="1"/>
</dbReference>
<accession>A0AAV6FPZ3</accession>
<keyword evidence="7 9" id="KW-1133">Transmembrane helix</keyword>
<keyword evidence="6" id="KW-1278">Translocase</keyword>
<comment type="subcellular location">
    <subcellularLocation>
        <location evidence="1">Membrane</location>
        <topology evidence="1">Multi-pass membrane protein</topology>
    </subcellularLocation>
</comment>
<evidence type="ECO:0000256" key="2">
    <source>
        <dbReference type="ARBA" id="ARBA00022692"/>
    </source>
</evidence>
<evidence type="ECO:0000256" key="6">
    <source>
        <dbReference type="ARBA" id="ARBA00022967"/>
    </source>
</evidence>
<dbReference type="GO" id="GO:0005524">
    <property type="term" value="F:ATP binding"/>
    <property type="evidence" value="ECO:0007669"/>
    <property type="project" value="UniProtKB-KW"/>
</dbReference>
<dbReference type="AlphaFoldDB" id="A0AAV6FPZ3"/>
<keyword evidence="8 9" id="KW-0472">Membrane</keyword>
<dbReference type="Proteomes" id="UP000823561">
    <property type="component" value="Chromosome 22"/>
</dbReference>
<protein>
    <recommendedName>
        <fullName evidence="11">Cation-transporting P-type ATPase C-terminal domain-containing protein</fullName>
    </recommendedName>
</protein>
<keyword evidence="2 9" id="KW-0812">Transmembrane</keyword>
<feature type="transmembrane region" description="Helical" evidence="9">
    <location>
        <begin position="36"/>
        <end position="54"/>
    </location>
</feature>
<feature type="domain" description="Cation-transporting P-type ATPase C-terminal" evidence="11">
    <location>
        <begin position="1"/>
        <end position="91"/>
    </location>
</feature>
<dbReference type="SUPFAM" id="SSF81665">
    <property type="entry name" value="Calcium ATPase, transmembrane domain M"/>
    <property type="match status" value="1"/>
</dbReference>
<evidence type="ECO:0000256" key="7">
    <source>
        <dbReference type="ARBA" id="ARBA00022989"/>
    </source>
</evidence>
<evidence type="ECO:0000256" key="3">
    <source>
        <dbReference type="ARBA" id="ARBA00022741"/>
    </source>
</evidence>
<evidence type="ECO:0000313" key="12">
    <source>
        <dbReference type="EMBL" id="KAG5263225.1"/>
    </source>
</evidence>
<feature type="signal peptide" evidence="10">
    <location>
        <begin position="1"/>
        <end position="16"/>
    </location>
</feature>
<evidence type="ECO:0000259" key="11">
    <source>
        <dbReference type="Pfam" id="PF00689"/>
    </source>
</evidence>
<gene>
    <name evidence="12" type="ORF">AALO_G00283970</name>
</gene>
<keyword evidence="10" id="KW-0732">Signal</keyword>
<reference evidence="12" key="1">
    <citation type="submission" date="2020-10" db="EMBL/GenBank/DDBJ databases">
        <title>Chromosome-scale genome assembly of the Allis shad, Alosa alosa.</title>
        <authorList>
            <person name="Margot Z."/>
            <person name="Christophe K."/>
            <person name="Cabau C."/>
            <person name="Louis A."/>
            <person name="Berthelot C."/>
            <person name="Parey E."/>
            <person name="Roest Crollius H."/>
            <person name="Montfort J."/>
            <person name="Robinson-Rechavi M."/>
            <person name="Bucao C."/>
            <person name="Bouchez O."/>
            <person name="Gislard M."/>
            <person name="Lluch J."/>
            <person name="Milhes M."/>
            <person name="Lampietro C."/>
            <person name="Lopez Roques C."/>
            <person name="Donnadieu C."/>
            <person name="Braasch I."/>
            <person name="Desvignes T."/>
            <person name="Postlethwait J."/>
            <person name="Bobe J."/>
            <person name="Guiguen Y."/>
        </authorList>
    </citation>
    <scope>NUCLEOTIDE SEQUENCE</scope>
    <source>
        <strain evidence="12">M-15738</strain>
        <tissue evidence="12">Blood</tissue>
    </source>
</reference>
<comment type="caution">
    <text evidence="12">The sequence shown here is derived from an EMBL/GenBank/DDBJ whole genome shotgun (WGS) entry which is preliminary data.</text>
</comment>
<dbReference type="InterPro" id="IPR006068">
    <property type="entry name" value="ATPase_P-typ_cation-transptr_C"/>
</dbReference>
<name>A0AAV6FPZ3_9TELE</name>
<keyword evidence="5" id="KW-0460">Magnesium</keyword>
<keyword evidence="13" id="KW-1185">Reference proteome</keyword>
<sequence length="109" mass="12725">MTMALSVLVTIEMCNALNSLSENQSLMRMPPWSNCWLLGAMTLSMSLHFMIIYVDPLPMIFKLTHLNVEQWLMVLKLSFPVILIDEFLKFVARNYLELKDDNLVSKKWD</sequence>